<gene>
    <name evidence="4" type="ORF">scyTo_0013092</name>
</gene>
<evidence type="ECO:0000256" key="2">
    <source>
        <dbReference type="SAM" id="MobiDB-lite"/>
    </source>
</evidence>
<dbReference type="OrthoDB" id="9837000at2759"/>
<dbReference type="Proteomes" id="UP000288216">
    <property type="component" value="Unassembled WGS sequence"/>
</dbReference>
<dbReference type="EMBL" id="BFAA01006556">
    <property type="protein sequence ID" value="GCB62654.1"/>
    <property type="molecule type" value="Genomic_DNA"/>
</dbReference>
<comment type="caution">
    <text evidence="4">The sequence shown here is derived from an EMBL/GenBank/DDBJ whole genome shotgun (WGS) entry which is preliminary data.</text>
</comment>
<dbReference type="Pfam" id="PF21388">
    <property type="entry name" value="SPATA2_PUB-like"/>
    <property type="match status" value="1"/>
</dbReference>
<feature type="compositionally biased region" description="Polar residues" evidence="2">
    <location>
        <begin position="377"/>
        <end position="390"/>
    </location>
</feature>
<dbReference type="STRING" id="75743.A0A401NP77"/>
<dbReference type="AlphaFoldDB" id="A0A401NP77"/>
<proteinExistence type="inferred from homology"/>
<dbReference type="PANTHER" id="PTHR15326">
    <property type="entry name" value="SPERMATOGENESIS-ASSOCIATED PROTEIN 2/TAMOZHENNIC"/>
    <property type="match status" value="1"/>
</dbReference>
<organism evidence="4 5">
    <name type="scientific">Scyliorhinus torazame</name>
    <name type="common">Cloudy catshark</name>
    <name type="synonym">Catulus torazame</name>
    <dbReference type="NCBI Taxonomy" id="75743"/>
    <lineage>
        <taxon>Eukaryota</taxon>
        <taxon>Metazoa</taxon>
        <taxon>Chordata</taxon>
        <taxon>Craniata</taxon>
        <taxon>Vertebrata</taxon>
        <taxon>Chondrichthyes</taxon>
        <taxon>Elasmobranchii</taxon>
        <taxon>Galeomorphii</taxon>
        <taxon>Galeoidea</taxon>
        <taxon>Carcharhiniformes</taxon>
        <taxon>Scyliorhinidae</taxon>
        <taxon>Scyliorhinus</taxon>
    </lineage>
</organism>
<name>A0A401NP77_SCYTO</name>
<evidence type="ECO:0000313" key="5">
    <source>
        <dbReference type="Proteomes" id="UP000288216"/>
    </source>
</evidence>
<evidence type="ECO:0000313" key="4">
    <source>
        <dbReference type="EMBL" id="GCB62654.1"/>
    </source>
</evidence>
<accession>A0A401NP77</accession>
<feature type="domain" description="Spermatogenesis-associated protein 2 PUB-like" evidence="3">
    <location>
        <begin position="133"/>
        <end position="255"/>
    </location>
</feature>
<keyword evidence="5" id="KW-1185">Reference proteome</keyword>
<sequence>MTSVPNNCPWLDHRMRWFPVLKTEKQAVEAVGKTTSPGKTGYIFPPGKESEWLGRRVAFFCRRIRMSTGFRLISEQYKSFCEDDYPGNDGICHDKELKGLVRLQLIKGAADVAVFLRDELVEIISKALYNSVNYTSTLKLLIRAFELLELAAVNLFQYPWRNEFKTIKTFSGAFVHYLKPAICNEDLVSIFKKMGYKLKDDLQLEMEDPPRTLELIRLAFEFFVTRIECEILLEIVGKLEHYKILVDELLRERKLMKSIDMCVNKLRKCLPAADRSQRERHLRKTASIGERFDMDVKVVSGDRNEAGSPFHGEYDENSIHSPPWRLMKSVPVHQHQDDACSKHITGIPGMNCVQSLTHQDKKFDFQGQAKDRYAFNSDISPSHTDGNTKMGSPKESAAENYELHSCLANGESAHFCCETCRTVHTILCEDMKQCNGHSLRFFGAESLACLQNVEASKSDLKQLSYADMVKTNPNCGLCRNVTIKFRCKCGTTVCWHCAYKDVLLCNMCGGHFLKI</sequence>
<reference evidence="4 5" key="1">
    <citation type="journal article" date="2018" name="Nat. Ecol. Evol.">
        <title>Shark genomes provide insights into elasmobranch evolution and the origin of vertebrates.</title>
        <authorList>
            <person name="Hara Y"/>
            <person name="Yamaguchi K"/>
            <person name="Onimaru K"/>
            <person name="Kadota M"/>
            <person name="Koyanagi M"/>
            <person name="Keeley SD"/>
            <person name="Tatsumi K"/>
            <person name="Tanaka K"/>
            <person name="Motone F"/>
            <person name="Kageyama Y"/>
            <person name="Nozu R"/>
            <person name="Adachi N"/>
            <person name="Nishimura O"/>
            <person name="Nakagawa R"/>
            <person name="Tanegashima C"/>
            <person name="Kiyatake I"/>
            <person name="Matsumoto R"/>
            <person name="Murakumo K"/>
            <person name="Nishida K"/>
            <person name="Terakita A"/>
            <person name="Kuratani S"/>
            <person name="Sato K"/>
            <person name="Hyodo S Kuraku.S."/>
        </authorList>
    </citation>
    <scope>NUCLEOTIDE SEQUENCE [LARGE SCALE GENOMIC DNA]</scope>
</reference>
<evidence type="ECO:0000259" key="3">
    <source>
        <dbReference type="Pfam" id="PF21388"/>
    </source>
</evidence>
<dbReference type="GO" id="GO:0005737">
    <property type="term" value="C:cytoplasm"/>
    <property type="evidence" value="ECO:0007669"/>
    <property type="project" value="TreeGrafter"/>
</dbReference>
<protein>
    <recommendedName>
        <fullName evidence="3">Spermatogenesis-associated protein 2 PUB-like domain-containing protein</fullName>
    </recommendedName>
</protein>
<dbReference type="PANTHER" id="PTHR15326:SF7">
    <property type="entry name" value="SPERMATOGENESIS-ASSOCIATED PROTEIN 2-LIKE PROTEIN"/>
    <property type="match status" value="1"/>
</dbReference>
<feature type="region of interest" description="Disordered" evidence="2">
    <location>
        <begin position="374"/>
        <end position="394"/>
    </location>
</feature>
<evidence type="ECO:0000256" key="1">
    <source>
        <dbReference type="ARBA" id="ARBA00038142"/>
    </source>
</evidence>
<dbReference type="Gene3D" id="1.20.58.2190">
    <property type="match status" value="1"/>
</dbReference>
<dbReference type="InterPro" id="IPR048839">
    <property type="entry name" value="SPATA2_PUB-like"/>
</dbReference>
<dbReference type="OMA" id="LPTCRPG"/>
<comment type="similarity">
    <text evidence="1">Belongs to the SPATA2 family.</text>
</comment>